<sequence>MLSEMAQFLQVFFGSHRGFVSSQRGLMKPRFGFMGSHRGLKMWSAVVDKT</sequence>
<dbReference type="EMBL" id="AMCI01002212">
    <property type="protein sequence ID" value="EJX03320.1"/>
    <property type="molecule type" value="Genomic_DNA"/>
</dbReference>
<name>J9GSR0_9ZZZZ</name>
<evidence type="ECO:0000313" key="1">
    <source>
        <dbReference type="EMBL" id="EJX03320.1"/>
    </source>
</evidence>
<comment type="caution">
    <text evidence="1">The sequence shown here is derived from an EMBL/GenBank/DDBJ whole genome shotgun (WGS) entry which is preliminary data.</text>
</comment>
<accession>J9GSR0</accession>
<protein>
    <submittedName>
        <fullName evidence="1">Uncharacterized protein</fullName>
    </submittedName>
</protein>
<dbReference type="AlphaFoldDB" id="J9GSR0"/>
<organism evidence="1">
    <name type="scientific">gut metagenome</name>
    <dbReference type="NCBI Taxonomy" id="749906"/>
    <lineage>
        <taxon>unclassified sequences</taxon>
        <taxon>metagenomes</taxon>
        <taxon>organismal metagenomes</taxon>
    </lineage>
</organism>
<gene>
    <name evidence="1" type="ORF">EVA_08584</name>
</gene>
<reference evidence="1" key="1">
    <citation type="journal article" date="2012" name="PLoS ONE">
        <title>Gene sets for utilization of primary and secondary nutrition supplies in the distal gut of endangered iberian lynx.</title>
        <authorList>
            <person name="Alcaide M."/>
            <person name="Messina E."/>
            <person name="Richter M."/>
            <person name="Bargiela R."/>
            <person name="Peplies J."/>
            <person name="Huws S.A."/>
            <person name="Newbold C.J."/>
            <person name="Golyshin P.N."/>
            <person name="Simon M.A."/>
            <person name="Lopez G."/>
            <person name="Yakimov M.M."/>
            <person name="Ferrer M."/>
        </authorList>
    </citation>
    <scope>NUCLEOTIDE SEQUENCE</scope>
</reference>
<proteinExistence type="predicted"/>